<dbReference type="PANTHER" id="PTHR48418">
    <property type="entry name" value="TRNA WYBUTOSINE-SYNTHESIZING PROTEIN 3"/>
    <property type="match status" value="1"/>
</dbReference>
<gene>
    <name evidence="14" type="ORF">BaRGS_00017921</name>
</gene>
<keyword evidence="7" id="KW-0949">S-adenosyl-L-methionine</keyword>
<dbReference type="GO" id="GO:0032259">
    <property type="term" value="P:methylation"/>
    <property type="evidence" value="ECO:0007669"/>
    <property type="project" value="UniProtKB-KW"/>
</dbReference>
<evidence type="ECO:0000256" key="11">
    <source>
        <dbReference type="ARBA" id="ARBA00049202"/>
    </source>
</evidence>
<protein>
    <recommendedName>
        <fullName evidence="4">tRNA wybutosine-synthesizing protein 3 homolog</fullName>
        <ecNumber evidence="3">2.1.1.282</ecNumber>
    </recommendedName>
    <alternativeName>
        <fullName evidence="10">tRNA(Phe) 7-((3-amino-3-carboxypropyl)-4-demethylwyosine(37)-N(4))-methyltransferase</fullName>
    </alternativeName>
</protein>
<evidence type="ECO:0000313" key="15">
    <source>
        <dbReference type="Proteomes" id="UP001519460"/>
    </source>
</evidence>
<comment type="caution">
    <text evidence="14">The sequence shown here is derived from an EMBL/GenBank/DDBJ whole genome shotgun (WGS) entry which is preliminary data.</text>
</comment>
<evidence type="ECO:0000256" key="6">
    <source>
        <dbReference type="ARBA" id="ARBA00022679"/>
    </source>
</evidence>
<dbReference type="Gene3D" id="3.30.1960.10">
    <property type="entry name" value="tRNA wybutosine-synthesizing-like"/>
    <property type="match status" value="2"/>
</dbReference>
<dbReference type="Pfam" id="PF02676">
    <property type="entry name" value="TYW3"/>
    <property type="match status" value="1"/>
</dbReference>
<organism evidence="14 15">
    <name type="scientific">Batillaria attramentaria</name>
    <dbReference type="NCBI Taxonomy" id="370345"/>
    <lineage>
        <taxon>Eukaryota</taxon>
        <taxon>Metazoa</taxon>
        <taxon>Spiralia</taxon>
        <taxon>Lophotrochozoa</taxon>
        <taxon>Mollusca</taxon>
        <taxon>Gastropoda</taxon>
        <taxon>Caenogastropoda</taxon>
        <taxon>Sorbeoconcha</taxon>
        <taxon>Cerithioidea</taxon>
        <taxon>Batillariidae</taxon>
        <taxon>Batillaria</taxon>
    </lineage>
</organism>
<dbReference type="EMBL" id="JACVVK020000122">
    <property type="protein sequence ID" value="KAK7490865.1"/>
    <property type="molecule type" value="Genomic_DNA"/>
</dbReference>
<dbReference type="SUPFAM" id="SSF111278">
    <property type="entry name" value="SSo0622-like"/>
    <property type="match status" value="1"/>
</dbReference>
<evidence type="ECO:0000256" key="12">
    <source>
        <dbReference type="SAM" id="MobiDB-lite"/>
    </source>
</evidence>
<feature type="compositionally biased region" description="Basic and acidic residues" evidence="12">
    <location>
        <begin position="226"/>
        <end position="238"/>
    </location>
</feature>
<keyword evidence="5" id="KW-0489">Methyltransferase</keyword>
<comment type="pathway">
    <text evidence="1">tRNA modification; wybutosine-tRNA(Phe) biosynthesis.</text>
</comment>
<accession>A0ABD0KUN6</accession>
<reference evidence="14 15" key="1">
    <citation type="journal article" date="2023" name="Sci. Data">
        <title>Genome assembly of the Korean intertidal mud-creeper Batillaria attramentaria.</title>
        <authorList>
            <person name="Patra A.K."/>
            <person name="Ho P.T."/>
            <person name="Jun S."/>
            <person name="Lee S.J."/>
            <person name="Kim Y."/>
            <person name="Won Y.J."/>
        </authorList>
    </citation>
    <scope>NUCLEOTIDE SEQUENCE [LARGE SCALE GENOMIC DNA]</scope>
    <source>
        <strain evidence="14">Wonlab-2016</strain>
    </source>
</reference>
<name>A0ABD0KUN6_9CAEN</name>
<dbReference type="GO" id="GO:0008168">
    <property type="term" value="F:methyltransferase activity"/>
    <property type="evidence" value="ECO:0007669"/>
    <property type="project" value="UniProtKB-KW"/>
</dbReference>
<comment type="function">
    <text evidence="9">Probable S-adenosyl-L-methionine-dependent methyltransferase that acts as a component of the wybutosine biosynthesis pathway. Wybutosine is a hyper modified guanosine with a tricyclic base found at the 3'-position adjacent to the anticodon of eukaryotic phenylalanine tRNA.</text>
</comment>
<keyword evidence="15" id="KW-1185">Reference proteome</keyword>
<comment type="similarity">
    <text evidence="2">Belongs to the TYW3 family.</text>
</comment>
<evidence type="ECO:0000256" key="7">
    <source>
        <dbReference type="ARBA" id="ARBA00022691"/>
    </source>
</evidence>
<sequence>MALPFMDPKLFARQKDQCLRGADLSRKGSVDAAIVDLVEFLNDQPDFFTTSSCSGRIIVVDNVSETGEVQKQGCSWLFVTHDEACLEDIERNIVNTKGEAVFKFEPMHAAAVASGFRNSGITLGGKSASKIIVAVRSTHALEVPLSSQGQLLVSSDYLQHLVHCANRKMTENLTRINRFFQNVKTMVNTTQEEGIKRKRSKQKGSKSDTSRITDAGQTKLESCGDNSKETDGSGEGRGDICSTDSDAVEDTFDCLLFEET</sequence>
<evidence type="ECO:0000256" key="3">
    <source>
        <dbReference type="ARBA" id="ARBA00012750"/>
    </source>
</evidence>
<dbReference type="AlphaFoldDB" id="A0ABD0KUN6"/>
<dbReference type="InterPro" id="IPR003827">
    <property type="entry name" value="tRNA_yW-synthesising"/>
</dbReference>
<evidence type="ECO:0000259" key="13">
    <source>
        <dbReference type="Pfam" id="PF02676"/>
    </source>
</evidence>
<proteinExistence type="inferred from homology"/>
<dbReference type="GO" id="GO:0008033">
    <property type="term" value="P:tRNA processing"/>
    <property type="evidence" value="ECO:0007669"/>
    <property type="project" value="UniProtKB-KW"/>
</dbReference>
<comment type="catalytic activity">
    <reaction evidence="11">
        <text>4-demethyl-7-[(3S)-3-amino-3-carboxypropyl]wyosine(37) in tRNA(Phe) + S-adenosyl-L-methionine = 7-[(3S)-3-amino-3-carboxypropyl]wyosine(37) in tRNA(Phe) + S-adenosyl-L-homocysteine + H(+)</text>
        <dbReference type="Rhea" id="RHEA:36635"/>
        <dbReference type="Rhea" id="RHEA-COMP:10378"/>
        <dbReference type="Rhea" id="RHEA-COMP:10379"/>
        <dbReference type="ChEBI" id="CHEBI:15378"/>
        <dbReference type="ChEBI" id="CHEBI:57856"/>
        <dbReference type="ChEBI" id="CHEBI:59789"/>
        <dbReference type="ChEBI" id="CHEBI:73543"/>
        <dbReference type="ChEBI" id="CHEBI:73550"/>
        <dbReference type="EC" id="2.1.1.282"/>
    </reaction>
</comment>
<feature type="region of interest" description="Disordered" evidence="12">
    <location>
        <begin position="190"/>
        <end position="245"/>
    </location>
</feature>
<evidence type="ECO:0000256" key="4">
    <source>
        <dbReference type="ARBA" id="ARBA00016536"/>
    </source>
</evidence>
<dbReference type="InterPro" id="IPR036602">
    <property type="entry name" value="tRNA_yW-synthesising-like_sf"/>
</dbReference>
<dbReference type="PANTHER" id="PTHR48418:SF1">
    <property type="entry name" value="TRNA WYBUTOSINE-SYNTHESIZING PROTEIN 3"/>
    <property type="match status" value="1"/>
</dbReference>
<evidence type="ECO:0000256" key="10">
    <source>
        <dbReference type="ARBA" id="ARBA00030554"/>
    </source>
</evidence>
<dbReference type="Proteomes" id="UP001519460">
    <property type="component" value="Unassembled WGS sequence"/>
</dbReference>
<evidence type="ECO:0000313" key="14">
    <source>
        <dbReference type="EMBL" id="KAK7490865.1"/>
    </source>
</evidence>
<evidence type="ECO:0000256" key="9">
    <source>
        <dbReference type="ARBA" id="ARBA00025378"/>
    </source>
</evidence>
<evidence type="ECO:0000256" key="5">
    <source>
        <dbReference type="ARBA" id="ARBA00022603"/>
    </source>
</evidence>
<evidence type="ECO:0000256" key="8">
    <source>
        <dbReference type="ARBA" id="ARBA00022694"/>
    </source>
</evidence>
<keyword evidence="8" id="KW-0819">tRNA processing</keyword>
<feature type="domain" description="tRNA wybutosine-synthesizing protein" evidence="13">
    <location>
        <begin position="17"/>
        <end position="107"/>
    </location>
</feature>
<evidence type="ECO:0000256" key="1">
    <source>
        <dbReference type="ARBA" id="ARBA00004797"/>
    </source>
</evidence>
<keyword evidence="6" id="KW-0808">Transferase</keyword>
<dbReference type="EC" id="2.1.1.282" evidence="3"/>
<evidence type="ECO:0000256" key="2">
    <source>
        <dbReference type="ARBA" id="ARBA00008569"/>
    </source>
</evidence>